<dbReference type="Proteomes" id="UP000039021">
    <property type="component" value="Unassembled WGS sequence"/>
</dbReference>
<name>A0A0T9ESR0_MYCTX</name>
<dbReference type="Proteomes" id="UP000045842">
    <property type="component" value="Unassembled WGS sequence"/>
</dbReference>
<evidence type="ECO:0000313" key="5">
    <source>
        <dbReference type="EMBL" id="CKT38030.1"/>
    </source>
</evidence>
<feature type="compositionally biased region" description="Polar residues" evidence="1">
    <location>
        <begin position="56"/>
        <end position="67"/>
    </location>
</feature>
<feature type="region of interest" description="Disordered" evidence="1">
    <location>
        <begin position="47"/>
        <end position="67"/>
    </location>
</feature>
<evidence type="ECO:0000313" key="14">
    <source>
        <dbReference type="Proteomes" id="UP000048289"/>
    </source>
</evidence>
<evidence type="ECO:0000313" key="11">
    <source>
        <dbReference type="Proteomes" id="UP000045842"/>
    </source>
</evidence>
<evidence type="ECO:0000313" key="7">
    <source>
        <dbReference type="EMBL" id="COX21200.1"/>
    </source>
</evidence>
<evidence type="ECO:0000313" key="8">
    <source>
        <dbReference type="EMBL" id="COZ88370.1"/>
    </source>
</evidence>
<reference evidence="8" key="2">
    <citation type="submission" date="2015-03" db="EMBL/GenBank/DDBJ databases">
        <authorList>
            <consortium name="Pathogen Informatics"/>
            <person name="Murphy D."/>
        </authorList>
    </citation>
    <scope>NUCLEOTIDE SEQUENCE</scope>
    <source>
        <strain evidence="8">N09902308</strain>
    </source>
</reference>
<evidence type="ECO:0000313" key="13">
    <source>
        <dbReference type="Proteomes" id="UP000046947"/>
    </source>
</evidence>
<dbReference type="EMBL" id="CFOH01000169">
    <property type="protein sequence ID" value="CFE49158.1"/>
    <property type="molecule type" value="Genomic_DNA"/>
</dbReference>
<protein>
    <submittedName>
        <fullName evidence="7">Uncharacterized protein</fullName>
    </submittedName>
</protein>
<dbReference type="EMBL" id="CSAD01000132">
    <property type="protein sequence ID" value="COV19619.1"/>
    <property type="molecule type" value="Genomic_DNA"/>
</dbReference>
<gene>
    <name evidence="4" type="ORF">ERS007657_01278</name>
    <name evidence="6" type="ORF">ERS007679_01282</name>
    <name evidence="2" type="ORF">ERS007681_00652</name>
    <name evidence="3" type="ORF">ERS007688_01366</name>
    <name evidence="7" type="ORF">ERS007703_04919</name>
    <name evidence="8" type="ORF">ERS007739_04219</name>
    <name evidence="5" type="ORF">ERS027661_04271</name>
</gene>
<evidence type="ECO:0000313" key="6">
    <source>
        <dbReference type="EMBL" id="COV19619.1"/>
    </source>
</evidence>
<dbReference type="Proteomes" id="UP000046947">
    <property type="component" value="Unassembled WGS sequence"/>
</dbReference>
<dbReference type="EMBL" id="CNFU01001392">
    <property type="protein sequence ID" value="CKT38030.1"/>
    <property type="molecule type" value="Genomic_DNA"/>
</dbReference>
<dbReference type="Proteomes" id="UP000046680">
    <property type="component" value="Unassembled WGS sequence"/>
</dbReference>
<dbReference type="EMBL" id="CSAE01001017">
    <property type="protein sequence ID" value="COX21200.1"/>
    <property type="molecule type" value="Genomic_DNA"/>
</dbReference>
<dbReference type="EMBL" id="CGCX01000375">
    <property type="protein sequence ID" value="CFR74451.1"/>
    <property type="molecule type" value="Genomic_DNA"/>
</dbReference>
<evidence type="ECO:0000313" key="10">
    <source>
        <dbReference type="Proteomes" id="UP000039021"/>
    </source>
</evidence>
<accession>A0A0T9ESR0</accession>
<evidence type="ECO:0000313" key="3">
    <source>
        <dbReference type="EMBL" id="CFE49158.1"/>
    </source>
</evidence>
<dbReference type="Proteomes" id="UP000038802">
    <property type="component" value="Unassembled WGS sequence"/>
</dbReference>
<dbReference type="Proteomes" id="UP000049023">
    <property type="component" value="Unassembled WGS sequence"/>
</dbReference>
<dbReference type="EMBL" id="CSBK01002492">
    <property type="protein sequence ID" value="COZ88370.1"/>
    <property type="molecule type" value="Genomic_DNA"/>
</dbReference>
<evidence type="ECO:0000313" key="15">
    <source>
        <dbReference type="Proteomes" id="UP000049023"/>
    </source>
</evidence>
<evidence type="ECO:0000256" key="1">
    <source>
        <dbReference type="SAM" id="MobiDB-lite"/>
    </source>
</evidence>
<evidence type="ECO:0000313" key="12">
    <source>
        <dbReference type="Proteomes" id="UP000046680"/>
    </source>
</evidence>
<reference evidence="7" key="3">
    <citation type="submission" date="2015-03" db="EMBL/GenBank/DDBJ databases">
        <authorList>
            <person name="Murphy D."/>
        </authorList>
    </citation>
    <scope>NUCLEOTIDE SEQUENCE [LARGE SCALE GENOMIC DNA]</scope>
    <source>
        <strain evidence="7">K00500041</strain>
    </source>
</reference>
<dbReference type="AlphaFoldDB" id="A0A0T9ESR0"/>
<organism evidence="7 9">
    <name type="scientific">Mycobacterium tuberculosis</name>
    <dbReference type="NCBI Taxonomy" id="1773"/>
    <lineage>
        <taxon>Bacteria</taxon>
        <taxon>Bacillati</taxon>
        <taxon>Actinomycetota</taxon>
        <taxon>Actinomycetes</taxon>
        <taxon>Mycobacteriales</taxon>
        <taxon>Mycobacteriaceae</taxon>
        <taxon>Mycobacterium</taxon>
        <taxon>Mycobacterium tuberculosis complex</taxon>
    </lineage>
</organism>
<dbReference type="Proteomes" id="UP000048289">
    <property type="component" value="Unassembled WGS sequence"/>
</dbReference>
<evidence type="ECO:0000313" key="9">
    <source>
        <dbReference type="Proteomes" id="UP000038802"/>
    </source>
</evidence>
<evidence type="ECO:0000313" key="2">
    <source>
        <dbReference type="EMBL" id="CFE37001.1"/>
    </source>
</evidence>
<evidence type="ECO:0000313" key="4">
    <source>
        <dbReference type="EMBL" id="CFR74451.1"/>
    </source>
</evidence>
<reference evidence="9 10" key="1">
    <citation type="submission" date="2015-03" db="EMBL/GenBank/DDBJ databases">
        <authorList>
            <consortium name="Pathogen Informatics"/>
        </authorList>
    </citation>
    <scope>NUCLEOTIDE SEQUENCE [LARGE SCALE GENOMIC DNA]</scope>
    <source>
        <strain evidence="5 15">Bir 187</strain>
        <strain evidence="4 12">C09601061</strain>
        <strain evidence="6 11">G09801536</strain>
        <strain evidence="2 14">G09901357</strain>
        <strain evidence="3 13">H09601792</strain>
        <strain evidence="9">K00500041</strain>
        <strain evidence="10">N09902308</strain>
    </source>
</reference>
<sequence length="67" mass="7069">MLSAQALQHVDRAVVVDGLVALAPPAQHCIAGGDDKIADAFVAGHPLRQRRGTEPDPSTQFRDVNPA</sequence>
<proteinExistence type="predicted"/>
<dbReference type="EMBL" id="CFOE01000049">
    <property type="protein sequence ID" value="CFE37001.1"/>
    <property type="molecule type" value="Genomic_DNA"/>
</dbReference>